<dbReference type="PANTHER" id="PTHR33112">
    <property type="entry name" value="DOMAIN PROTEIN, PUTATIVE-RELATED"/>
    <property type="match status" value="1"/>
</dbReference>
<feature type="domain" description="Heterokaryon incompatibility" evidence="1">
    <location>
        <begin position="289"/>
        <end position="430"/>
    </location>
</feature>
<dbReference type="Pfam" id="PF06985">
    <property type="entry name" value="HET"/>
    <property type="match status" value="1"/>
</dbReference>
<name>A0A1B8BA45_FUSPO</name>
<dbReference type="AlphaFoldDB" id="A0A1B8BA45"/>
<reference evidence="2 3" key="1">
    <citation type="submission" date="2016-06" db="EMBL/GenBank/DDBJ databases">
        <title>Living apart together: crosstalk between the core and supernumerary genomes in a fungal plant pathogen.</title>
        <authorList>
            <person name="Vanheule A."/>
            <person name="Audenaert K."/>
            <person name="Warris S."/>
            <person name="Van De Geest H."/>
            <person name="Schijlen E."/>
            <person name="Hofte M."/>
            <person name="De Saeger S."/>
            <person name="Haesaert G."/>
            <person name="Waalwijk C."/>
            <person name="Van Der Lee T."/>
        </authorList>
    </citation>
    <scope>NUCLEOTIDE SEQUENCE [LARGE SCALE GENOMIC DNA]</scope>
    <source>
        <strain evidence="2 3">2516</strain>
    </source>
</reference>
<dbReference type="InterPro" id="IPR010730">
    <property type="entry name" value="HET"/>
</dbReference>
<evidence type="ECO:0000313" key="2">
    <source>
        <dbReference type="EMBL" id="OBS29568.1"/>
    </source>
</evidence>
<proteinExistence type="predicted"/>
<sequence>MTDDSKTHQVALVDRRVLREHLGVEHDDFSSTQPILASESSQPESDFLLVYTTKPVEEVFKFGLRASDIVDIRPEPQNVDAAIPEDWGFTTPTSDGICKYCQLLLHPDAPSLIQHQPNVSRLMKSGETCNVCKWLEVSIPKGSPSLLARFQANDPDLIDENSTACSVTVELTKYEKYTRAICWVGDRQLYLNCGAPLTISTPSRLGDLASRRFWAKHDSEDPHKRQDLIKSWMSECDDHEICQVSLPSTRNAPLPTRVLDLTGSPDLPESVDDIKIKLRETNKDETGLYTALSYCWGRDTDLHFKTTQTTLEAHKAGIAWSSLPLVHREAILTALYLGIRYIWIDSLCIIQDSHEDWLSESVRMGSVYSNAHLTIAATSSSSPSEGLHWPYQGARTVDIHGEMTSIRFETHLSIDASSEPLNTRGWTLQEAVLPSRLVCFGKEQWLWKCPGRYATEDGLIDGPRIIDNGLPQWPALAHEGPGEDGQNYLKHWYQLIINYSKRNLTYETDKWNAIAGLVDMFKKQTGYTYLAGLWQEDLAVGLMWESTTKGVIRESDIAPSWSWVSVKGPLKGMEYNRSVTSMIELINVNSNMSSNISLTVKGKFLRATVGQRSVTQNSRHYIVAEPNSSDVLGEAFLDTRLDDGVEMLEVTCLYVLEEAGDKECYVLLLVGEEKEYRRLGMGVLWGESKSFDDPHNDSGFEVLERAVEDTVTLV</sequence>
<organism evidence="2 3">
    <name type="scientific">Fusarium poae</name>
    <dbReference type="NCBI Taxonomy" id="36050"/>
    <lineage>
        <taxon>Eukaryota</taxon>
        <taxon>Fungi</taxon>
        <taxon>Dikarya</taxon>
        <taxon>Ascomycota</taxon>
        <taxon>Pezizomycotina</taxon>
        <taxon>Sordariomycetes</taxon>
        <taxon>Hypocreomycetidae</taxon>
        <taxon>Hypocreales</taxon>
        <taxon>Nectriaceae</taxon>
        <taxon>Fusarium</taxon>
    </lineage>
</organism>
<dbReference type="Proteomes" id="UP000091967">
    <property type="component" value="Unassembled WGS sequence"/>
</dbReference>
<gene>
    <name evidence="2" type="ORF">FPOA_03506</name>
</gene>
<dbReference type="STRING" id="36050.A0A1B8BA45"/>
<evidence type="ECO:0000259" key="1">
    <source>
        <dbReference type="Pfam" id="PF06985"/>
    </source>
</evidence>
<evidence type="ECO:0000313" key="3">
    <source>
        <dbReference type="Proteomes" id="UP000091967"/>
    </source>
</evidence>
<dbReference type="PANTHER" id="PTHR33112:SF16">
    <property type="entry name" value="HETEROKARYON INCOMPATIBILITY DOMAIN-CONTAINING PROTEIN"/>
    <property type="match status" value="1"/>
</dbReference>
<accession>A0A1B8BA45</accession>
<protein>
    <recommendedName>
        <fullName evidence="1">Heterokaryon incompatibility domain-containing protein</fullName>
    </recommendedName>
</protein>
<dbReference type="OMA" id="GICKYCQ"/>
<comment type="caution">
    <text evidence="2">The sequence shown here is derived from an EMBL/GenBank/DDBJ whole genome shotgun (WGS) entry which is preliminary data.</text>
</comment>
<keyword evidence="3" id="KW-1185">Reference proteome</keyword>
<dbReference type="EMBL" id="LYXU01000001">
    <property type="protein sequence ID" value="OBS29568.1"/>
    <property type="molecule type" value="Genomic_DNA"/>
</dbReference>